<keyword evidence="4" id="KW-1185">Reference proteome</keyword>
<dbReference type="Proteomes" id="UP000659388">
    <property type="component" value="Unassembled WGS sequence"/>
</dbReference>
<feature type="region of interest" description="Disordered" evidence="1">
    <location>
        <begin position="89"/>
        <end position="117"/>
    </location>
</feature>
<evidence type="ECO:0000259" key="2">
    <source>
        <dbReference type="PROSITE" id="PS51782"/>
    </source>
</evidence>
<dbReference type="RefSeq" id="WP_202244002.1">
    <property type="nucleotide sequence ID" value="NZ_JAESIY010000004.1"/>
</dbReference>
<name>A0A937F718_9BACT</name>
<dbReference type="AlphaFoldDB" id="A0A937F718"/>
<evidence type="ECO:0000256" key="1">
    <source>
        <dbReference type="SAM" id="MobiDB-lite"/>
    </source>
</evidence>
<feature type="domain" description="LysM" evidence="2">
    <location>
        <begin position="125"/>
        <end position="168"/>
    </location>
</feature>
<proteinExistence type="predicted"/>
<comment type="caution">
    <text evidence="3">The sequence shown here is derived from an EMBL/GenBank/DDBJ whole genome shotgun (WGS) entry which is preliminary data.</text>
</comment>
<feature type="compositionally biased region" description="Polar residues" evidence="1">
    <location>
        <begin position="96"/>
        <end position="109"/>
    </location>
</feature>
<dbReference type="PANTHER" id="PTHR33734:SF22">
    <property type="entry name" value="MEMBRANE-BOUND LYTIC MUREIN TRANSGLYCOSYLASE D"/>
    <property type="match status" value="1"/>
</dbReference>
<reference evidence="3" key="1">
    <citation type="submission" date="2021-01" db="EMBL/GenBank/DDBJ databases">
        <title>Fulvivirga kasyanovii gen. nov., sp nov., a novel member of the phylum Bacteroidetes isolated from seawater in a mussel farm.</title>
        <authorList>
            <person name="Zhao L.-H."/>
            <person name="Wang Z.-J."/>
        </authorList>
    </citation>
    <scope>NUCLEOTIDE SEQUENCE</scope>
    <source>
        <strain evidence="3">2943</strain>
    </source>
</reference>
<dbReference type="PANTHER" id="PTHR33734">
    <property type="entry name" value="LYSM DOMAIN-CONTAINING GPI-ANCHORED PROTEIN 2"/>
    <property type="match status" value="1"/>
</dbReference>
<organism evidence="3 4">
    <name type="scientific">Fulvivirga sediminis</name>
    <dbReference type="NCBI Taxonomy" id="2803949"/>
    <lineage>
        <taxon>Bacteria</taxon>
        <taxon>Pseudomonadati</taxon>
        <taxon>Bacteroidota</taxon>
        <taxon>Cytophagia</taxon>
        <taxon>Cytophagales</taxon>
        <taxon>Fulvivirgaceae</taxon>
        <taxon>Fulvivirga</taxon>
    </lineage>
</organism>
<feature type="domain" description="LysM" evidence="2">
    <location>
        <begin position="38"/>
        <end position="81"/>
    </location>
</feature>
<accession>A0A937F718</accession>
<evidence type="ECO:0000313" key="4">
    <source>
        <dbReference type="Proteomes" id="UP000659388"/>
    </source>
</evidence>
<dbReference type="InterPro" id="IPR036779">
    <property type="entry name" value="LysM_dom_sf"/>
</dbReference>
<dbReference type="CDD" id="cd00118">
    <property type="entry name" value="LysM"/>
    <property type="match status" value="3"/>
</dbReference>
<dbReference type="SMART" id="SM00257">
    <property type="entry name" value="LysM"/>
    <property type="match status" value="3"/>
</dbReference>
<dbReference type="GO" id="GO:0008932">
    <property type="term" value="F:lytic endotransglycosylase activity"/>
    <property type="evidence" value="ECO:0007669"/>
    <property type="project" value="TreeGrafter"/>
</dbReference>
<dbReference type="PROSITE" id="PS51782">
    <property type="entry name" value="LYSM"/>
    <property type="match status" value="3"/>
</dbReference>
<dbReference type="InterPro" id="IPR036908">
    <property type="entry name" value="RlpA-like_sf"/>
</dbReference>
<dbReference type="EMBL" id="JAESIY010000004">
    <property type="protein sequence ID" value="MBL3656212.1"/>
    <property type="molecule type" value="Genomic_DNA"/>
</dbReference>
<dbReference type="Pfam" id="PF01476">
    <property type="entry name" value="LysM"/>
    <property type="match status" value="3"/>
</dbReference>
<gene>
    <name evidence="3" type="ORF">JL102_08725</name>
</gene>
<sequence length="387" mass="42976">MKFILLVALIGYSFISSAEVLYLKDSVGVEKSNGKTLILHKVENSETLYSLSRRYNVSIYNIIKQNPPVEFGLEVGQIVKIPYEKTQPKPVASKPKGNTTAPAATTKTESPVLVNNDPGKKTGQIIHVVKPKETVYSISRQYGVSIADLKSWNNLEGNILDIGQELIIKQAAPNEERERLVTQPSSKEVEENIHVVQAGETLYSLSRQYDVSLQDLSDWNDLKDNTISVGQRLIVGKISARAVTQDVVEQSPNLVIADQVVVDEPVTTTTNEFPSGNRKKDSTDVNTSTSERDHIFKKEVLESGNAQLIEGSENTRKYLALHRTAKIGTIMKVRNEMNGQEVFVRVMGKLPDTGVNEHVLIKISKSAYDRLGAIDPKFRVSVSYIPQ</sequence>
<dbReference type="Gene3D" id="3.10.350.10">
    <property type="entry name" value="LysM domain"/>
    <property type="match status" value="3"/>
</dbReference>
<evidence type="ECO:0000313" key="3">
    <source>
        <dbReference type="EMBL" id="MBL3656212.1"/>
    </source>
</evidence>
<protein>
    <submittedName>
        <fullName evidence="3">LysM peptidoglycan-binding domain-containing protein</fullName>
    </submittedName>
</protein>
<feature type="domain" description="LysM" evidence="2">
    <location>
        <begin position="192"/>
        <end position="235"/>
    </location>
</feature>
<dbReference type="SUPFAM" id="SSF54106">
    <property type="entry name" value="LysM domain"/>
    <property type="match status" value="3"/>
</dbReference>
<feature type="region of interest" description="Disordered" evidence="1">
    <location>
        <begin position="268"/>
        <end position="291"/>
    </location>
</feature>
<dbReference type="InterPro" id="IPR018392">
    <property type="entry name" value="LysM"/>
</dbReference>
<dbReference type="Gene3D" id="2.40.40.10">
    <property type="entry name" value="RlpA-like domain"/>
    <property type="match status" value="1"/>
</dbReference>